<evidence type="ECO:0000256" key="4">
    <source>
        <dbReference type="PROSITE-ProRule" id="PRU00335"/>
    </source>
</evidence>
<dbReference type="InterPro" id="IPR011075">
    <property type="entry name" value="TetR_C"/>
</dbReference>
<organism evidence="6 7">
    <name type="scientific">Geothrix limicola</name>
    <dbReference type="NCBI Taxonomy" id="2927978"/>
    <lineage>
        <taxon>Bacteria</taxon>
        <taxon>Pseudomonadati</taxon>
        <taxon>Acidobacteriota</taxon>
        <taxon>Holophagae</taxon>
        <taxon>Holophagales</taxon>
        <taxon>Holophagaceae</taxon>
        <taxon>Geothrix</taxon>
    </lineage>
</organism>
<dbReference type="Gene3D" id="1.10.357.10">
    <property type="entry name" value="Tetracycline Repressor, domain 2"/>
    <property type="match status" value="1"/>
</dbReference>
<dbReference type="EMBL" id="BSDE01000007">
    <property type="protein sequence ID" value="GLH74686.1"/>
    <property type="molecule type" value="Genomic_DNA"/>
</dbReference>
<dbReference type="InterPro" id="IPR036271">
    <property type="entry name" value="Tet_transcr_reg_TetR-rel_C_sf"/>
</dbReference>
<proteinExistence type="predicted"/>
<sequence length="217" mass="23317">MPGAVSKPILPLPAGKGALTRQAILQEAMDLASVKGLEGLTIGSLAEATGLSKSGLFAHFGSKEELQLATIQAARGVFQEQVFVPALRAPRGLRRLCAVLAGWLDYAEREMFRGGCFFASVSVEFDSRPGPVKDLVAANMNVWRESLARLVAEAKEAGELSRGADPEQLAFEFGALALGANNAFQLHRDHRSFAMARRAIKERLKAFAAPGTRFPPL</sequence>
<dbReference type="Pfam" id="PF00440">
    <property type="entry name" value="TetR_N"/>
    <property type="match status" value="1"/>
</dbReference>
<evidence type="ECO:0000256" key="2">
    <source>
        <dbReference type="ARBA" id="ARBA00023125"/>
    </source>
</evidence>
<dbReference type="PANTHER" id="PTHR47506:SF6">
    <property type="entry name" value="HTH-TYPE TRANSCRIPTIONAL REPRESSOR NEMR"/>
    <property type="match status" value="1"/>
</dbReference>
<evidence type="ECO:0000256" key="1">
    <source>
        <dbReference type="ARBA" id="ARBA00023015"/>
    </source>
</evidence>
<dbReference type="Pfam" id="PF16925">
    <property type="entry name" value="TetR_C_13"/>
    <property type="match status" value="1"/>
</dbReference>
<evidence type="ECO:0000313" key="7">
    <source>
        <dbReference type="Proteomes" id="UP001165069"/>
    </source>
</evidence>
<name>A0ABQ5QJD8_9BACT</name>
<reference evidence="6 7" key="1">
    <citation type="journal article" date="2023" name="Antonie Van Leeuwenhoek">
        <title>Mesoterricola silvestris gen. nov., sp. nov., Mesoterricola sediminis sp. nov., Geothrix oryzae sp. nov., Geothrix edaphica sp. nov., Geothrix rubra sp. nov., and Geothrix limicola sp. nov., six novel members of Acidobacteriota isolated from soils.</title>
        <authorList>
            <person name="Itoh H."/>
            <person name="Sugisawa Y."/>
            <person name="Mise K."/>
            <person name="Xu Z."/>
            <person name="Kuniyasu M."/>
            <person name="Ushijima N."/>
            <person name="Kawano K."/>
            <person name="Kobayashi E."/>
            <person name="Shiratori Y."/>
            <person name="Masuda Y."/>
            <person name="Senoo K."/>
        </authorList>
    </citation>
    <scope>NUCLEOTIDE SEQUENCE [LARGE SCALE GENOMIC DNA]</scope>
    <source>
        <strain evidence="6 7">Red804</strain>
    </source>
</reference>
<dbReference type="Gene3D" id="1.10.10.60">
    <property type="entry name" value="Homeodomain-like"/>
    <property type="match status" value="1"/>
</dbReference>
<dbReference type="SUPFAM" id="SSF46689">
    <property type="entry name" value="Homeodomain-like"/>
    <property type="match status" value="1"/>
</dbReference>
<dbReference type="PANTHER" id="PTHR47506">
    <property type="entry name" value="TRANSCRIPTIONAL REGULATORY PROTEIN"/>
    <property type="match status" value="1"/>
</dbReference>
<dbReference type="InterPro" id="IPR009057">
    <property type="entry name" value="Homeodomain-like_sf"/>
</dbReference>
<evidence type="ECO:0000256" key="3">
    <source>
        <dbReference type="ARBA" id="ARBA00023163"/>
    </source>
</evidence>
<dbReference type="Proteomes" id="UP001165069">
    <property type="component" value="Unassembled WGS sequence"/>
</dbReference>
<comment type="caution">
    <text evidence="6">The sequence shown here is derived from an EMBL/GenBank/DDBJ whole genome shotgun (WGS) entry which is preliminary data.</text>
</comment>
<evidence type="ECO:0000259" key="5">
    <source>
        <dbReference type="PROSITE" id="PS50977"/>
    </source>
</evidence>
<dbReference type="SUPFAM" id="SSF48498">
    <property type="entry name" value="Tetracyclin repressor-like, C-terminal domain"/>
    <property type="match status" value="1"/>
</dbReference>
<dbReference type="InterPro" id="IPR001647">
    <property type="entry name" value="HTH_TetR"/>
</dbReference>
<feature type="domain" description="HTH tetR-type" evidence="5">
    <location>
        <begin position="18"/>
        <end position="78"/>
    </location>
</feature>
<dbReference type="PROSITE" id="PS50977">
    <property type="entry name" value="HTH_TETR_2"/>
    <property type="match status" value="1"/>
</dbReference>
<keyword evidence="3" id="KW-0804">Transcription</keyword>
<dbReference type="PRINTS" id="PR00455">
    <property type="entry name" value="HTHTETR"/>
</dbReference>
<keyword evidence="7" id="KW-1185">Reference proteome</keyword>
<gene>
    <name evidence="6" type="ORF">GETHLI_31880</name>
</gene>
<keyword evidence="2 4" id="KW-0238">DNA-binding</keyword>
<protein>
    <submittedName>
        <fullName evidence="6">TetR family transcriptional regulator</fullName>
    </submittedName>
</protein>
<keyword evidence="1" id="KW-0805">Transcription regulation</keyword>
<evidence type="ECO:0000313" key="6">
    <source>
        <dbReference type="EMBL" id="GLH74686.1"/>
    </source>
</evidence>
<accession>A0ABQ5QJD8</accession>
<dbReference type="RefSeq" id="WP_285577216.1">
    <property type="nucleotide sequence ID" value="NZ_BSDE01000007.1"/>
</dbReference>
<feature type="DNA-binding region" description="H-T-H motif" evidence="4">
    <location>
        <begin position="41"/>
        <end position="60"/>
    </location>
</feature>